<accession>A0A226DD24</accession>
<gene>
    <name evidence="1" type="ORF">Fcan01_21998</name>
</gene>
<dbReference type="Proteomes" id="UP000198287">
    <property type="component" value="Unassembled WGS sequence"/>
</dbReference>
<dbReference type="EMBL" id="LNIX01000023">
    <property type="protein sequence ID" value="OXA43063.1"/>
    <property type="molecule type" value="Genomic_DNA"/>
</dbReference>
<comment type="caution">
    <text evidence="1">The sequence shown here is derived from an EMBL/GenBank/DDBJ whole genome shotgun (WGS) entry which is preliminary data.</text>
</comment>
<organism evidence="1 2">
    <name type="scientific">Folsomia candida</name>
    <name type="common">Springtail</name>
    <dbReference type="NCBI Taxonomy" id="158441"/>
    <lineage>
        <taxon>Eukaryota</taxon>
        <taxon>Metazoa</taxon>
        <taxon>Ecdysozoa</taxon>
        <taxon>Arthropoda</taxon>
        <taxon>Hexapoda</taxon>
        <taxon>Collembola</taxon>
        <taxon>Entomobryomorpha</taxon>
        <taxon>Isotomoidea</taxon>
        <taxon>Isotomidae</taxon>
        <taxon>Proisotominae</taxon>
        <taxon>Folsomia</taxon>
    </lineage>
</organism>
<protein>
    <submittedName>
        <fullName evidence="1">Uncharacterized protein</fullName>
    </submittedName>
</protein>
<sequence>MPFSHFFPLPWSIWFLPIETLAKLINVRFLPGGGNKLNFHSLPVLKIAHFLTLTSIILTKFQPKLRVTLHHRSDNSELRKNSPHYPYKGYRLPQNEQKVINLCEIICLEGSFFVTPIHVDSVSINEVKVEGRTRLKFGDTIALRNVFRLGDPKIRRDGGRNEDNKTSSNVDTYKNKDCRDWETFIFSKRELDPEAFNLEKYVDMGPKWTIPYHDMGCKVEDLTFLSTPEERRKFNENKLGKCAEFCGTFLPGDNHLILSRILIHLEFSELNNMRLVSKTFNREALSLIKKRGYAKFDFDIDQYMNFMTILRYANEMQACPMTSWKLILPNICSCITVIKLCGPLDSSIDWEYRMQILDKLKETLVEICFSGNSSKPDYAIDPAKTAQFKEILKFGKLQKFSLSLDTSETWRLSDYSNLNLVNVTSPGDQVLPGCGIKSLGLDSRDTWIRSFINLSLPFPNLNEITIGPLSPIGLQFLSNLVRPLRTLILTGLDTFQHRHLSQFEQLLEKHSKTLVNLEFVLPIEEETTFPLRFPLSLPVFEVLINLVIGFPSERNERGLAMMIEFGSEEIPPFEKCLASLKLLSLRIVTDIKEYSVPSSNIVFWQEFGALFETFFSCRG</sequence>
<reference evidence="1 2" key="1">
    <citation type="submission" date="2015-12" db="EMBL/GenBank/DDBJ databases">
        <title>The genome of Folsomia candida.</title>
        <authorList>
            <person name="Faddeeva A."/>
            <person name="Derks M.F."/>
            <person name="Anvar Y."/>
            <person name="Smit S."/>
            <person name="Van Straalen N."/>
            <person name="Roelofs D."/>
        </authorList>
    </citation>
    <scope>NUCLEOTIDE SEQUENCE [LARGE SCALE GENOMIC DNA]</scope>
    <source>
        <strain evidence="1 2">VU population</strain>
        <tissue evidence="1">Whole body</tissue>
    </source>
</reference>
<dbReference type="AlphaFoldDB" id="A0A226DD24"/>
<evidence type="ECO:0000313" key="2">
    <source>
        <dbReference type="Proteomes" id="UP000198287"/>
    </source>
</evidence>
<proteinExistence type="predicted"/>
<name>A0A226DD24_FOLCA</name>
<keyword evidence="2" id="KW-1185">Reference proteome</keyword>
<evidence type="ECO:0000313" key="1">
    <source>
        <dbReference type="EMBL" id="OXA43063.1"/>
    </source>
</evidence>